<keyword evidence="2" id="KW-1185">Reference proteome</keyword>
<dbReference type="Proteomes" id="UP000677305">
    <property type="component" value="Chromosome"/>
</dbReference>
<dbReference type="KEGG" id="vgu:HYG85_09605"/>
<reference evidence="1 2" key="1">
    <citation type="submission" date="2020-07" db="EMBL/GenBank/DDBJ databases">
        <title>Vallitalea guaymasensis genome.</title>
        <authorList>
            <person name="Postec A."/>
        </authorList>
    </citation>
    <scope>NUCLEOTIDE SEQUENCE [LARGE SCALE GENOMIC DNA]</scope>
    <source>
        <strain evidence="1 2">Ra1766G1</strain>
    </source>
</reference>
<accession>A0A8J8MAK8</accession>
<name>A0A8J8MAK8_9FIRM</name>
<sequence>MDKKASSEFIEREQLLLLYENLIDEGYNLCTGYKAMHNKIISHINRNIVQDIMKSKINQCNELINLYDKLSCRKYVNKKMNYDKKYRLAQMFAKESNHGEVLNYIYANTLDYDIKHMIQKIINDENLILFKLLYLQSLFGINWEADNK</sequence>
<dbReference type="RefSeq" id="WP_212693292.1">
    <property type="nucleotide sequence ID" value="NZ_CP058561.1"/>
</dbReference>
<organism evidence="1 2">
    <name type="scientific">Vallitalea guaymasensis</name>
    <dbReference type="NCBI Taxonomy" id="1185412"/>
    <lineage>
        <taxon>Bacteria</taxon>
        <taxon>Bacillati</taxon>
        <taxon>Bacillota</taxon>
        <taxon>Clostridia</taxon>
        <taxon>Lachnospirales</taxon>
        <taxon>Vallitaleaceae</taxon>
        <taxon>Vallitalea</taxon>
    </lineage>
</organism>
<evidence type="ECO:0000313" key="2">
    <source>
        <dbReference type="Proteomes" id="UP000677305"/>
    </source>
</evidence>
<proteinExistence type="predicted"/>
<protein>
    <submittedName>
        <fullName evidence="1">Uncharacterized protein</fullName>
    </submittedName>
</protein>
<gene>
    <name evidence="1" type="ORF">HYG85_09605</name>
</gene>
<dbReference type="EMBL" id="CP058561">
    <property type="protein sequence ID" value="QUH29165.1"/>
    <property type="molecule type" value="Genomic_DNA"/>
</dbReference>
<evidence type="ECO:0000313" key="1">
    <source>
        <dbReference type="EMBL" id="QUH29165.1"/>
    </source>
</evidence>
<dbReference type="AlphaFoldDB" id="A0A8J8MAK8"/>